<protein>
    <recommendedName>
        <fullName evidence="7">Cache domain-containing protein</fullName>
    </recommendedName>
</protein>
<keyword evidence="9" id="KW-1185">Reference proteome</keyword>
<evidence type="ECO:0000259" key="7">
    <source>
        <dbReference type="Pfam" id="PF02743"/>
    </source>
</evidence>
<sequence length="325" mass="36137">MNLKSYSERSTLVTILSFFTLTTLLILITVPYNDFSISANNTLINLTDFNLNNLTTSNNNNLLILKILAYSLESKLQGAASMLEFASNMPEMKSMPNTKLLNTTMDSLHGIPSDSDIQKRIIAQKVISYYPVIAGISFILPNGDTYFMEPYSLQSNQTKNNLGFREYFKGARASNDTYLGDIITSTSSGLKRAIIAVPVFANSDSNFNEGSNLTGIIAGSINLDMLNKELQSYNIPQGQRVVLVDSNDTKIADSEIRNFVDDNESFSNLKSYRNAIEGKSGSLLEKVNQEMMLVSYYPMDTLQNRWAILLMHPIGNSSNNFIGDN</sequence>
<evidence type="ECO:0000256" key="6">
    <source>
        <dbReference type="SAM" id="Phobius"/>
    </source>
</evidence>
<organism evidence="8 9">
    <name type="scientific">Candidatus Nitrosocosmicus franklandianus</name>
    <dbReference type="NCBI Taxonomy" id="1798806"/>
    <lineage>
        <taxon>Archaea</taxon>
        <taxon>Nitrososphaerota</taxon>
        <taxon>Nitrososphaeria</taxon>
        <taxon>Nitrososphaerales</taxon>
        <taxon>Nitrososphaeraceae</taxon>
        <taxon>Candidatus Nitrosocosmicus</taxon>
    </lineage>
</organism>
<evidence type="ECO:0000313" key="8">
    <source>
        <dbReference type="EMBL" id="VFJ14942.1"/>
    </source>
</evidence>
<evidence type="ECO:0000256" key="2">
    <source>
        <dbReference type="ARBA" id="ARBA00022475"/>
    </source>
</evidence>
<evidence type="ECO:0000256" key="3">
    <source>
        <dbReference type="ARBA" id="ARBA00022692"/>
    </source>
</evidence>
<gene>
    <name evidence="8" type="ORF">NFRAN_2620</name>
</gene>
<dbReference type="EMBL" id="LR216287">
    <property type="protein sequence ID" value="VFJ14942.1"/>
    <property type="molecule type" value="Genomic_DNA"/>
</dbReference>
<dbReference type="Pfam" id="PF02743">
    <property type="entry name" value="dCache_1"/>
    <property type="match status" value="1"/>
</dbReference>
<keyword evidence="4 6" id="KW-1133">Transmembrane helix</keyword>
<feature type="transmembrane region" description="Helical" evidence="6">
    <location>
        <begin position="12"/>
        <end position="32"/>
    </location>
</feature>
<keyword evidence="5 6" id="KW-0472">Membrane</keyword>
<reference evidence="8 9" key="1">
    <citation type="submission" date="2019-02" db="EMBL/GenBank/DDBJ databases">
        <authorList>
            <person name="Lehtovirta-Morley E L."/>
        </authorList>
    </citation>
    <scope>NUCLEOTIDE SEQUENCE [LARGE SCALE GENOMIC DNA]</scope>
    <source>
        <strain evidence="8">NFRAN1</strain>
    </source>
</reference>
<evidence type="ECO:0000256" key="4">
    <source>
        <dbReference type="ARBA" id="ARBA00022989"/>
    </source>
</evidence>
<keyword evidence="2" id="KW-1003">Cell membrane</keyword>
<keyword evidence="3 6" id="KW-0812">Transmembrane</keyword>
<dbReference type="InterPro" id="IPR033479">
    <property type="entry name" value="dCache_1"/>
</dbReference>
<evidence type="ECO:0000256" key="1">
    <source>
        <dbReference type="ARBA" id="ARBA00004651"/>
    </source>
</evidence>
<evidence type="ECO:0000256" key="5">
    <source>
        <dbReference type="ARBA" id="ARBA00023136"/>
    </source>
</evidence>
<dbReference type="KEGG" id="nfn:NFRAN_2620"/>
<accession>A0A484IB03</accession>
<dbReference type="GO" id="GO:0005886">
    <property type="term" value="C:plasma membrane"/>
    <property type="evidence" value="ECO:0007669"/>
    <property type="project" value="UniProtKB-SubCell"/>
</dbReference>
<name>A0A484IB03_9ARCH</name>
<evidence type="ECO:0000313" key="9">
    <source>
        <dbReference type="Proteomes" id="UP000294299"/>
    </source>
</evidence>
<comment type="subcellular location">
    <subcellularLocation>
        <location evidence="1">Cell membrane</location>
        <topology evidence="1">Multi-pass membrane protein</topology>
    </subcellularLocation>
</comment>
<proteinExistence type="predicted"/>
<dbReference type="Proteomes" id="UP000294299">
    <property type="component" value="Chromosome NFRAN"/>
</dbReference>
<dbReference type="Gene3D" id="3.30.450.20">
    <property type="entry name" value="PAS domain"/>
    <property type="match status" value="1"/>
</dbReference>
<feature type="domain" description="Cache" evidence="7">
    <location>
        <begin position="56"/>
        <end position="308"/>
    </location>
</feature>
<dbReference type="AlphaFoldDB" id="A0A484IB03"/>